<feature type="compositionally biased region" description="Polar residues" evidence="1">
    <location>
        <begin position="153"/>
        <end position="162"/>
    </location>
</feature>
<keyword evidence="3" id="KW-1185">Reference proteome</keyword>
<reference evidence="2" key="1">
    <citation type="submission" date="2019-05" db="EMBL/GenBank/DDBJ databases">
        <title>Annotation for the trematode Paragonimus heterotremus.</title>
        <authorList>
            <person name="Choi Y.-J."/>
        </authorList>
    </citation>
    <scope>NUCLEOTIDE SEQUENCE</scope>
    <source>
        <strain evidence="2">LC</strain>
    </source>
</reference>
<evidence type="ECO:0000313" key="2">
    <source>
        <dbReference type="EMBL" id="KAF5404313.1"/>
    </source>
</evidence>
<dbReference type="OrthoDB" id="6224602at2759"/>
<evidence type="ECO:0000256" key="1">
    <source>
        <dbReference type="SAM" id="MobiDB-lite"/>
    </source>
</evidence>
<feature type="region of interest" description="Disordered" evidence="1">
    <location>
        <begin position="1"/>
        <end position="33"/>
    </location>
</feature>
<gene>
    <name evidence="2" type="ORF">PHET_02228</name>
</gene>
<evidence type="ECO:0000313" key="3">
    <source>
        <dbReference type="Proteomes" id="UP000748531"/>
    </source>
</evidence>
<organism evidence="2 3">
    <name type="scientific">Paragonimus heterotremus</name>
    <dbReference type="NCBI Taxonomy" id="100268"/>
    <lineage>
        <taxon>Eukaryota</taxon>
        <taxon>Metazoa</taxon>
        <taxon>Spiralia</taxon>
        <taxon>Lophotrochozoa</taxon>
        <taxon>Platyhelminthes</taxon>
        <taxon>Trematoda</taxon>
        <taxon>Digenea</taxon>
        <taxon>Plagiorchiida</taxon>
        <taxon>Troglotremata</taxon>
        <taxon>Troglotrematidae</taxon>
        <taxon>Paragonimus</taxon>
    </lineage>
</organism>
<proteinExistence type="predicted"/>
<protein>
    <submittedName>
        <fullName evidence="2">Uncharacterized protein</fullName>
    </submittedName>
</protein>
<comment type="caution">
    <text evidence="2">The sequence shown here is derived from an EMBL/GenBank/DDBJ whole genome shotgun (WGS) entry which is preliminary data.</text>
</comment>
<sequence length="419" mass="47192">MGNRHTHGSSITIKKDHPRPSSRPFSVTSRDAEVQKYLQPPSETLNNYLRSHASQYQETQTDFDKPLEPLGYREAYEHLRDLADKQIKQLHASTSAAGEFGSLVAVNGDPQPLDKKLRNGTPRWIPGFFTKNNRQAHISDKVTSVTGGLGDKQSPNSQNPYDSGSEDVAVRLDVESATIKSTNSHRATPYDQVAKTGDHRTVSYSSDTTEEGDGVPLYQHQPNVLFNSENLQKLESTSSKPISIARNLRTIQEPTHKRSRFEEFGERSLTPTSAANNREKGDLRRTFSMYNQYHQRRKLLSSQTKNWTSQMGFQTQPDGTLTYTAFIRSGPCGVPVEGWLSELHKRAARYLTGLRRQYRCFVHLDPGLIAYRGLFVHALVISGQNQSDLIRCRNALPACIEKHLITPYANHGTTVRSIR</sequence>
<accession>A0A8J4SQV8</accession>
<feature type="region of interest" description="Disordered" evidence="1">
    <location>
        <begin position="180"/>
        <end position="213"/>
    </location>
</feature>
<dbReference type="EMBL" id="LUCH01000789">
    <property type="protein sequence ID" value="KAF5404313.1"/>
    <property type="molecule type" value="Genomic_DNA"/>
</dbReference>
<feature type="region of interest" description="Disordered" evidence="1">
    <location>
        <begin position="144"/>
        <end position="164"/>
    </location>
</feature>
<dbReference type="Proteomes" id="UP000748531">
    <property type="component" value="Unassembled WGS sequence"/>
</dbReference>
<name>A0A8J4SQV8_9TREM</name>
<dbReference type="AlphaFoldDB" id="A0A8J4SQV8"/>